<proteinExistence type="predicted"/>
<dbReference type="Proteomes" id="UP000018468">
    <property type="component" value="Linkage group LG21"/>
</dbReference>
<dbReference type="AlphaFoldDB" id="W5LYH8"/>
<dbReference type="PANTHER" id="PTHR14907">
    <property type="entry name" value="FI14130P"/>
    <property type="match status" value="1"/>
</dbReference>
<organism evidence="3 4">
    <name type="scientific">Lepisosteus oculatus</name>
    <name type="common">Spotted gar</name>
    <dbReference type="NCBI Taxonomy" id="7918"/>
    <lineage>
        <taxon>Eukaryota</taxon>
        <taxon>Metazoa</taxon>
        <taxon>Chordata</taxon>
        <taxon>Craniata</taxon>
        <taxon>Vertebrata</taxon>
        <taxon>Euteleostomi</taxon>
        <taxon>Actinopterygii</taxon>
        <taxon>Neopterygii</taxon>
        <taxon>Holostei</taxon>
        <taxon>Semionotiformes</taxon>
        <taxon>Lepisosteidae</taxon>
        <taxon>Lepisosteus</taxon>
    </lineage>
</organism>
<evidence type="ECO:0000256" key="2">
    <source>
        <dbReference type="SAM" id="MobiDB-lite"/>
    </source>
</evidence>
<reference evidence="3" key="2">
    <citation type="submission" date="2025-08" db="UniProtKB">
        <authorList>
            <consortium name="Ensembl"/>
        </authorList>
    </citation>
    <scope>IDENTIFICATION</scope>
</reference>
<feature type="coiled-coil region" evidence="1">
    <location>
        <begin position="345"/>
        <end position="386"/>
    </location>
</feature>
<accession>W5LYH8</accession>
<dbReference type="EMBL" id="AHAT01021865">
    <property type="status" value="NOT_ANNOTATED_CDS"/>
    <property type="molecule type" value="Genomic_DNA"/>
</dbReference>
<dbReference type="Bgee" id="ENSLOCG00000001053">
    <property type="expression patterns" value="Expressed in camera-type eye and 9 other cell types or tissues"/>
</dbReference>
<dbReference type="Ensembl" id="ENSLOCT00000001189.1">
    <property type="protein sequence ID" value="ENSLOCP00000001185.1"/>
    <property type="gene ID" value="ENSLOCG00000001053.1"/>
</dbReference>
<evidence type="ECO:0000313" key="3">
    <source>
        <dbReference type="Ensembl" id="ENSLOCP00000001185.1"/>
    </source>
</evidence>
<evidence type="ECO:0000313" key="4">
    <source>
        <dbReference type="Proteomes" id="UP000018468"/>
    </source>
</evidence>
<dbReference type="PANTHER" id="PTHR14907:SF2">
    <property type="entry name" value="SUPPRESSOR APC DOMAIN-CONTAINING PROTEIN 2"/>
    <property type="match status" value="1"/>
</dbReference>
<evidence type="ECO:0000256" key="1">
    <source>
        <dbReference type="SAM" id="Coils"/>
    </source>
</evidence>
<dbReference type="InterPro" id="IPR026828">
    <property type="entry name" value="SAPC2_1/2"/>
</dbReference>
<keyword evidence="4" id="KW-1185">Reference proteome</keyword>
<reference evidence="3" key="3">
    <citation type="submission" date="2025-09" db="UniProtKB">
        <authorList>
            <consortium name="Ensembl"/>
        </authorList>
    </citation>
    <scope>IDENTIFICATION</scope>
</reference>
<dbReference type="EMBL" id="AHAT01021866">
    <property type="status" value="NOT_ANNOTATED_CDS"/>
    <property type="molecule type" value="Genomic_DNA"/>
</dbReference>
<sequence length="399" mass="42718">LGGAGGPGSLAMQPAEPGFSTDGLPRAFLQSLRTLFDILDELSDRGGIGVLREPPLSWPAGEPCCAVTGACGDTRRAGMWAELLGALKAVLPEQVHRAGAQTGVSGNIRGRCPPGCPGGRVQVRGAHLVRLQFVLLRLCWSSAREVPAQGNSAEPSDPRSLVMNTGAVPRPDSSSKDDSSQPDSAACSAEGGVLPRSQSETATGLAGARRHGRSRDEQRRHTITSGVDYGMLKQMKELEQEKDSLLAGLELLERARDWYQQQIHSVTERQRLVGQSAHSTEFLAESGQSRLGVLLPRLQEVTRCLGELLSCPAGPFSLSPSTLAPSGSSNPQHGPPNLPHPQQAVQRLKDQNRLLTKEVTEKSERITQLEQEKSALIKQLFEARARGSQEGGALDSTFI</sequence>
<dbReference type="GeneTree" id="ENSGT00390000008072"/>
<feature type="region of interest" description="Disordered" evidence="2">
    <location>
        <begin position="146"/>
        <end position="226"/>
    </location>
</feature>
<feature type="compositionally biased region" description="Polar residues" evidence="2">
    <location>
        <begin position="320"/>
        <end position="332"/>
    </location>
</feature>
<protein>
    <submittedName>
        <fullName evidence="3">Suppressor APC domain containing 2</fullName>
    </submittedName>
</protein>
<name>W5LYH8_LEPOC</name>
<keyword evidence="1" id="KW-0175">Coiled coil</keyword>
<feature type="region of interest" description="Disordered" evidence="2">
    <location>
        <begin position="320"/>
        <end position="342"/>
    </location>
</feature>
<reference evidence="4" key="1">
    <citation type="submission" date="2011-12" db="EMBL/GenBank/DDBJ databases">
        <title>The Draft Genome of Lepisosteus oculatus.</title>
        <authorList>
            <consortium name="The Broad Institute Genome Assembly &amp; Analysis Group"/>
            <consortium name="Computational R&amp;D Group"/>
            <consortium name="and Sequencing Platform"/>
            <person name="Di Palma F."/>
            <person name="Alfoldi J."/>
            <person name="Johnson J."/>
            <person name="Berlin A."/>
            <person name="Gnerre S."/>
            <person name="Jaffe D."/>
            <person name="MacCallum I."/>
            <person name="Young S."/>
            <person name="Walker B.J."/>
            <person name="Lander E.S."/>
            <person name="Lindblad-Toh K."/>
        </authorList>
    </citation>
    <scope>NUCLEOTIDE SEQUENCE [LARGE SCALE GENOMIC DNA]</scope>
</reference>
<dbReference type="Pfam" id="PF11414">
    <property type="entry name" value="Suppressor_APC"/>
    <property type="match status" value="1"/>
</dbReference>